<dbReference type="EMBL" id="CP021354">
    <property type="protein sequence ID" value="AWK75163.1"/>
    <property type="molecule type" value="Genomic_DNA"/>
</dbReference>
<proteinExistence type="predicted"/>
<dbReference type="KEGG" id="roz:CBI38_30025"/>
<reference evidence="3 4" key="1">
    <citation type="submission" date="2017-05" db="EMBL/GenBank/DDBJ databases">
        <title>Isolation of Rhodococcus sp. S2-17 biodegrading of BP-3.</title>
        <authorList>
            <person name="Lee Y."/>
            <person name="Kim K.H."/>
            <person name="Chun B.H."/>
            <person name="Jung H.S."/>
            <person name="Jeon C.O."/>
        </authorList>
    </citation>
    <scope>NUCLEOTIDE SEQUENCE [LARGE SCALE GENOMIC DNA]</scope>
    <source>
        <strain evidence="3 4">S2-17</strain>
    </source>
</reference>
<dbReference type="Pfam" id="PF13193">
    <property type="entry name" value="AMP-binding_C"/>
    <property type="match status" value="1"/>
</dbReference>
<dbReference type="AlphaFoldDB" id="A0A2S2C2V3"/>
<sequence length="527" mass="56695">MDAVACATFARTWNETVAVHASETFLVFEGSTNDVTQWTYEEFDRIVDSTAAALEEAGVAPGSAVHVVLKNCPAFVAVWLAAARIGATAIFADPASSARDIAMHIRRTTPTVALCGSRNADTYLQGIKRASDEGVGPALDIGLIVLKEDSIDVLPGSLLVSRDRLPRLVDEPGPHDRLAVMFTSGTTSEPKAVVLTQCNYAHVAQAMAKAADLRPGDRWLVTLPLFHANAQYYCFAPAIAVGASVALTHTFSASQWGKQAARLEATHASLFAAPIRMILARRPEDTPQLNLRHVWFAQSLAPGHFDEFASMVGCAPRQLYGMTETVAMVTAERREDASPVFIGNPSDAGRRTAIVDPHSLEPVETETPGLLLVAGTPGCDLFAEYLSDQKATSAALLEEGGETWLRTGDLVVSDQDGRLRFVGRVDDVIKVSGENVSLTEVEAALAQAPGVLEVAVVPRPDPIRDVVPVAYVVARNVEPPLDIDELTAWASNNLPPQACPRDWHQVAELPRTSVGKIRRSQLRCEDA</sequence>
<dbReference type="InterPro" id="IPR020845">
    <property type="entry name" value="AMP-binding_CS"/>
</dbReference>
<dbReference type="SUPFAM" id="SSF56801">
    <property type="entry name" value="Acetyl-CoA synthetase-like"/>
    <property type="match status" value="1"/>
</dbReference>
<dbReference type="PROSITE" id="PS00455">
    <property type="entry name" value="AMP_BINDING"/>
    <property type="match status" value="1"/>
</dbReference>
<organism evidence="3 4">
    <name type="scientific">Rhodococcus oxybenzonivorans</name>
    <dbReference type="NCBI Taxonomy" id="1990687"/>
    <lineage>
        <taxon>Bacteria</taxon>
        <taxon>Bacillati</taxon>
        <taxon>Actinomycetota</taxon>
        <taxon>Actinomycetes</taxon>
        <taxon>Mycobacteriales</taxon>
        <taxon>Nocardiaceae</taxon>
        <taxon>Rhodococcus</taxon>
    </lineage>
</organism>
<dbReference type="PANTHER" id="PTHR43767:SF1">
    <property type="entry name" value="NONRIBOSOMAL PEPTIDE SYNTHASE PES1 (EUROFUNG)-RELATED"/>
    <property type="match status" value="1"/>
</dbReference>
<dbReference type="Proteomes" id="UP000245711">
    <property type="component" value="Chromosome"/>
</dbReference>
<feature type="domain" description="AMP-binding enzyme C-terminal" evidence="2">
    <location>
        <begin position="440"/>
        <end position="516"/>
    </location>
</feature>
<dbReference type="GO" id="GO:0016878">
    <property type="term" value="F:acid-thiol ligase activity"/>
    <property type="evidence" value="ECO:0007669"/>
    <property type="project" value="UniProtKB-ARBA"/>
</dbReference>
<gene>
    <name evidence="3" type="ORF">CBI38_30025</name>
</gene>
<dbReference type="OrthoDB" id="4363623at2"/>
<dbReference type="InterPro" id="IPR025110">
    <property type="entry name" value="AMP-bd_C"/>
</dbReference>
<dbReference type="PANTHER" id="PTHR43767">
    <property type="entry name" value="LONG-CHAIN-FATTY-ACID--COA LIGASE"/>
    <property type="match status" value="1"/>
</dbReference>
<evidence type="ECO:0000313" key="4">
    <source>
        <dbReference type="Proteomes" id="UP000245711"/>
    </source>
</evidence>
<dbReference type="Gene3D" id="3.30.300.30">
    <property type="match status" value="1"/>
</dbReference>
<accession>A0A2S2C2V3</accession>
<dbReference type="InterPro" id="IPR050237">
    <property type="entry name" value="ATP-dep_AMP-bd_enzyme"/>
</dbReference>
<dbReference type="InterPro" id="IPR000873">
    <property type="entry name" value="AMP-dep_synth/lig_dom"/>
</dbReference>
<dbReference type="InterPro" id="IPR042099">
    <property type="entry name" value="ANL_N_sf"/>
</dbReference>
<dbReference type="InterPro" id="IPR045851">
    <property type="entry name" value="AMP-bd_C_sf"/>
</dbReference>
<dbReference type="Gene3D" id="3.40.50.12780">
    <property type="entry name" value="N-terminal domain of ligase-like"/>
    <property type="match status" value="1"/>
</dbReference>
<evidence type="ECO:0000259" key="1">
    <source>
        <dbReference type="Pfam" id="PF00501"/>
    </source>
</evidence>
<feature type="domain" description="AMP-dependent synthetase/ligase" evidence="1">
    <location>
        <begin position="15"/>
        <end position="376"/>
    </location>
</feature>
<evidence type="ECO:0000259" key="2">
    <source>
        <dbReference type="Pfam" id="PF13193"/>
    </source>
</evidence>
<dbReference type="Pfam" id="PF00501">
    <property type="entry name" value="AMP-binding"/>
    <property type="match status" value="1"/>
</dbReference>
<keyword evidence="3" id="KW-0436">Ligase</keyword>
<name>A0A2S2C2V3_9NOCA</name>
<dbReference type="RefSeq" id="WP_109334677.1">
    <property type="nucleotide sequence ID" value="NZ_CP021354.1"/>
</dbReference>
<evidence type="ECO:0000313" key="3">
    <source>
        <dbReference type="EMBL" id="AWK75163.1"/>
    </source>
</evidence>
<protein>
    <submittedName>
        <fullName evidence="3">O-succinylbenzoate--CoA ligase</fullName>
    </submittedName>
</protein>
<keyword evidence="4" id="KW-1185">Reference proteome</keyword>